<evidence type="ECO:0000256" key="1">
    <source>
        <dbReference type="ARBA" id="ARBA00013260"/>
    </source>
</evidence>
<dbReference type="CTD" id="391356"/>
<evidence type="ECO:0000256" key="3">
    <source>
        <dbReference type="ARBA" id="ARBA00048707"/>
    </source>
</evidence>
<dbReference type="OMA" id="AIIAQCC"/>
<dbReference type="EC" id="3.1.1.29" evidence="1"/>
<dbReference type="GO" id="GO:0004045">
    <property type="term" value="F:peptidyl-tRNA hydrolase activity"/>
    <property type="evidence" value="ECO:0007669"/>
    <property type="project" value="UniProtKB-EC"/>
</dbReference>
<dbReference type="AlphaFoldDB" id="A0A8B7ZD53"/>
<dbReference type="RefSeq" id="XP_022103604.1">
    <property type="nucleotide sequence ID" value="XM_022247912.1"/>
</dbReference>
<dbReference type="SUPFAM" id="SSF102462">
    <property type="entry name" value="Peptidyl-tRNA hydrolase II"/>
    <property type="match status" value="1"/>
</dbReference>
<dbReference type="PANTHER" id="PTHR46194:SF1">
    <property type="entry name" value="PEPTIDYL-TRNA HYDROLASE PTRHD1-RELATED"/>
    <property type="match status" value="1"/>
</dbReference>
<dbReference type="PANTHER" id="PTHR46194">
    <property type="entry name" value="PEPTIDYL-TRNA HYDROLASE PTRHD1-RELATED"/>
    <property type="match status" value="1"/>
</dbReference>
<dbReference type="GeneID" id="110986215"/>
<sequence length="118" mass="13612">MSAFVQYVVVRRDLLHVLKWPTGAVIAQACHACTAVLHQFRDDENVHLYTSQLESMHKVVLEAQNEDSLRTLSTELTASHIDHTLWIEQPENIATCIAAKPYPKEQVQKHFKKFKLFK</sequence>
<evidence type="ECO:0000313" key="5">
    <source>
        <dbReference type="RefSeq" id="XP_022103604.1"/>
    </source>
</evidence>
<dbReference type="Gene3D" id="3.40.1490.10">
    <property type="entry name" value="Bit1"/>
    <property type="match status" value="1"/>
</dbReference>
<keyword evidence="2 5" id="KW-0378">Hydrolase</keyword>
<organism evidence="4 5">
    <name type="scientific">Acanthaster planci</name>
    <name type="common">Crown-of-thorns starfish</name>
    <dbReference type="NCBI Taxonomy" id="133434"/>
    <lineage>
        <taxon>Eukaryota</taxon>
        <taxon>Metazoa</taxon>
        <taxon>Echinodermata</taxon>
        <taxon>Eleutherozoa</taxon>
        <taxon>Asterozoa</taxon>
        <taxon>Asteroidea</taxon>
        <taxon>Valvatacea</taxon>
        <taxon>Valvatida</taxon>
        <taxon>Acanthasteridae</taxon>
        <taxon>Acanthaster</taxon>
    </lineage>
</organism>
<dbReference type="Pfam" id="PF01981">
    <property type="entry name" value="PTH2"/>
    <property type="match status" value="1"/>
</dbReference>
<dbReference type="OrthoDB" id="201213at2759"/>
<evidence type="ECO:0000313" key="4">
    <source>
        <dbReference type="Proteomes" id="UP000694845"/>
    </source>
</evidence>
<dbReference type="InterPro" id="IPR002833">
    <property type="entry name" value="PTH2"/>
</dbReference>
<dbReference type="KEGG" id="aplc:110986215"/>
<dbReference type="InterPro" id="IPR042237">
    <property type="entry name" value="PTRHD1"/>
</dbReference>
<dbReference type="Proteomes" id="UP000694845">
    <property type="component" value="Unplaced"/>
</dbReference>
<keyword evidence="4" id="KW-1185">Reference proteome</keyword>
<dbReference type="CDD" id="cd02429">
    <property type="entry name" value="PTH2_like"/>
    <property type="match status" value="1"/>
</dbReference>
<accession>A0A8B7ZD53</accession>
<evidence type="ECO:0000256" key="2">
    <source>
        <dbReference type="ARBA" id="ARBA00022801"/>
    </source>
</evidence>
<reference evidence="5" key="1">
    <citation type="submission" date="2025-08" db="UniProtKB">
        <authorList>
            <consortium name="RefSeq"/>
        </authorList>
    </citation>
    <scope>IDENTIFICATION</scope>
</reference>
<proteinExistence type="predicted"/>
<gene>
    <name evidence="5" type="primary">LOC110986215</name>
</gene>
<comment type="catalytic activity">
    <reaction evidence="3">
        <text>an N-acyl-L-alpha-aminoacyl-tRNA + H2O = an N-acyl-L-amino acid + a tRNA + H(+)</text>
        <dbReference type="Rhea" id="RHEA:54448"/>
        <dbReference type="Rhea" id="RHEA-COMP:10123"/>
        <dbReference type="Rhea" id="RHEA-COMP:13883"/>
        <dbReference type="ChEBI" id="CHEBI:15377"/>
        <dbReference type="ChEBI" id="CHEBI:15378"/>
        <dbReference type="ChEBI" id="CHEBI:59874"/>
        <dbReference type="ChEBI" id="CHEBI:78442"/>
        <dbReference type="ChEBI" id="CHEBI:138191"/>
        <dbReference type="EC" id="3.1.1.29"/>
    </reaction>
</comment>
<dbReference type="InterPro" id="IPR023476">
    <property type="entry name" value="Pep_tRNA_hydro_II_dom_sf"/>
</dbReference>
<protein>
    <recommendedName>
        <fullName evidence="1">peptidyl-tRNA hydrolase</fullName>
        <ecNumber evidence="1">3.1.1.29</ecNumber>
    </recommendedName>
</protein>
<name>A0A8B7ZD53_ACAPL</name>